<gene>
    <name evidence="4" type="ORF">TIFTF001_027000</name>
</gene>
<reference evidence="4" key="1">
    <citation type="submission" date="2023-07" db="EMBL/GenBank/DDBJ databases">
        <title>draft genome sequence of fig (Ficus carica).</title>
        <authorList>
            <person name="Takahashi T."/>
            <person name="Nishimura K."/>
        </authorList>
    </citation>
    <scope>NUCLEOTIDE SEQUENCE</scope>
</reference>
<evidence type="ECO:0000259" key="3">
    <source>
        <dbReference type="PROSITE" id="PS51297"/>
    </source>
</evidence>
<feature type="region of interest" description="Disordered" evidence="2">
    <location>
        <begin position="84"/>
        <end position="123"/>
    </location>
</feature>
<protein>
    <recommendedName>
        <fullName evidence="3">K-box domain-containing protein</fullName>
    </recommendedName>
</protein>
<evidence type="ECO:0000256" key="2">
    <source>
        <dbReference type="SAM" id="MobiDB-lite"/>
    </source>
</evidence>
<dbReference type="GO" id="GO:0003700">
    <property type="term" value="F:DNA-binding transcription factor activity"/>
    <property type="evidence" value="ECO:0007669"/>
    <property type="project" value="InterPro"/>
</dbReference>
<keyword evidence="1" id="KW-0175">Coiled coil</keyword>
<dbReference type="PROSITE" id="PS51297">
    <property type="entry name" value="K_BOX"/>
    <property type="match status" value="1"/>
</dbReference>
<dbReference type="Gramene" id="FCD_00022936-RA">
    <property type="protein sequence ID" value="FCD_00022936-RA:cds"/>
    <property type="gene ID" value="FCD_00022936"/>
</dbReference>
<feature type="coiled-coil region" evidence="1">
    <location>
        <begin position="6"/>
        <end position="63"/>
    </location>
</feature>
<dbReference type="Pfam" id="PF01486">
    <property type="entry name" value="K-box"/>
    <property type="match status" value="1"/>
</dbReference>
<evidence type="ECO:0000256" key="1">
    <source>
        <dbReference type="SAM" id="Coils"/>
    </source>
</evidence>
<feature type="domain" description="K-box" evidence="3">
    <location>
        <begin position="6"/>
        <end position="106"/>
    </location>
</feature>
<evidence type="ECO:0000313" key="5">
    <source>
        <dbReference type="Proteomes" id="UP001187192"/>
    </source>
</evidence>
<dbReference type="GO" id="GO:0005634">
    <property type="term" value="C:nucleus"/>
    <property type="evidence" value="ECO:0007669"/>
    <property type="project" value="InterPro"/>
</dbReference>
<dbReference type="AlphaFoldDB" id="A0AA88DM87"/>
<dbReference type="Gramene" id="FCD_00037873-RA">
    <property type="protein sequence ID" value="FCD_00037873-RA:cds"/>
    <property type="gene ID" value="FCD_00037873"/>
</dbReference>
<evidence type="ECO:0000313" key="4">
    <source>
        <dbReference type="EMBL" id="GMN57897.1"/>
    </source>
</evidence>
<proteinExistence type="predicted"/>
<comment type="caution">
    <text evidence="4">The sequence shown here is derived from an EMBL/GenBank/DDBJ whole genome shotgun (WGS) entry which is preliminary data.</text>
</comment>
<keyword evidence="5" id="KW-1185">Reference proteome</keyword>
<dbReference type="EMBL" id="BTGU01000073">
    <property type="protein sequence ID" value="GMN57897.1"/>
    <property type="molecule type" value="Genomic_DNA"/>
</dbReference>
<dbReference type="Proteomes" id="UP001187192">
    <property type="component" value="Unassembled WGS sequence"/>
</dbReference>
<name>A0AA88DM87_FICCA</name>
<sequence>MPNLTLQHLKQEAAAMMKKIELLEISKRKLLGEGLGTSSIEEIQQVEQQLERSVTKIRARKEKVLAAENARLYEKYAAKPVQVLTQRRETLPPNPESDTSSEVETELFIGLPETRPKSFPSNK</sequence>
<accession>A0AA88DM87</accession>
<dbReference type="InterPro" id="IPR002487">
    <property type="entry name" value="TF_Kbox"/>
</dbReference>
<organism evidence="4 5">
    <name type="scientific">Ficus carica</name>
    <name type="common">Common fig</name>
    <dbReference type="NCBI Taxonomy" id="3494"/>
    <lineage>
        <taxon>Eukaryota</taxon>
        <taxon>Viridiplantae</taxon>
        <taxon>Streptophyta</taxon>
        <taxon>Embryophyta</taxon>
        <taxon>Tracheophyta</taxon>
        <taxon>Spermatophyta</taxon>
        <taxon>Magnoliopsida</taxon>
        <taxon>eudicotyledons</taxon>
        <taxon>Gunneridae</taxon>
        <taxon>Pentapetalae</taxon>
        <taxon>rosids</taxon>
        <taxon>fabids</taxon>
        <taxon>Rosales</taxon>
        <taxon>Moraceae</taxon>
        <taxon>Ficeae</taxon>
        <taxon>Ficus</taxon>
    </lineage>
</organism>